<evidence type="ECO:0000256" key="2">
    <source>
        <dbReference type="ARBA" id="ARBA00022448"/>
    </source>
</evidence>
<dbReference type="PANTHER" id="PTHR43744">
    <property type="entry name" value="ABC TRANSPORTER PERMEASE PROTEIN MG189-RELATED-RELATED"/>
    <property type="match status" value="1"/>
</dbReference>
<evidence type="ECO:0000313" key="9">
    <source>
        <dbReference type="EMBL" id="HGS22764.1"/>
    </source>
</evidence>
<proteinExistence type="inferred from homology"/>
<evidence type="ECO:0000256" key="5">
    <source>
        <dbReference type="ARBA" id="ARBA00022989"/>
    </source>
</evidence>
<evidence type="ECO:0000256" key="6">
    <source>
        <dbReference type="ARBA" id="ARBA00023136"/>
    </source>
</evidence>
<dbReference type="GO" id="GO:0055085">
    <property type="term" value="P:transmembrane transport"/>
    <property type="evidence" value="ECO:0007669"/>
    <property type="project" value="InterPro"/>
</dbReference>
<feature type="domain" description="ABC transmembrane type-1" evidence="8">
    <location>
        <begin position="75"/>
        <end position="278"/>
    </location>
</feature>
<feature type="transmembrane region" description="Helical" evidence="7">
    <location>
        <begin position="261"/>
        <end position="278"/>
    </location>
</feature>
<evidence type="ECO:0000256" key="7">
    <source>
        <dbReference type="RuleBase" id="RU363032"/>
    </source>
</evidence>
<evidence type="ECO:0000256" key="3">
    <source>
        <dbReference type="ARBA" id="ARBA00022475"/>
    </source>
</evidence>
<comment type="similarity">
    <text evidence="7">Belongs to the binding-protein-dependent transport system permease family.</text>
</comment>
<keyword evidence="4 7" id="KW-0812">Transmembrane</keyword>
<keyword evidence="6 7" id="KW-0472">Membrane</keyword>
<reference evidence="9" key="1">
    <citation type="journal article" date="2020" name="mSystems">
        <title>Genome- and Community-Level Interaction Insights into Carbon Utilization and Element Cycling Functions of Hydrothermarchaeota in Hydrothermal Sediment.</title>
        <authorList>
            <person name="Zhou Z."/>
            <person name="Liu Y."/>
            <person name="Xu W."/>
            <person name="Pan J."/>
            <person name="Luo Z.H."/>
            <person name="Li M."/>
        </authorList>
    </citation>
    <scope>NUCLEOTIDE SEQUENCE [LARGE SCALE GENOMIC DNA]</scope>
    <source>
        <strain evidence="9">SpSt-573</strain>
    </source>
</reference>
<keyword evidence="5 7" id="KW-1133">Transmembrane helix</keyword>
<accession>A0A7C4PM08</accession>
<feature type="transmembrane region" description="Helical" evidence="7">
    <location>
        <begin position="12"/>
        <end position="36"/>
    </location>
</feature>
<feature type="transmembrane region" description="Helical" evidence="7">
    <location>
        <begin position="112"/>
        <end position="137"/>
    </location>
</feature>
<dbReference type="InterPro" id="IPR035906">
    <property type="entry name" value="MetI-like_sf"/>
</dbReference>
<dbReference type="EMBL" id="DSYK01000650">
    <property type="protein sequence ID" value="HGS22764.1"/>
    <property type="molecule type" value="Genomic_DNA"/>
</dbReference>
<name>A0A7C4PM08_9CHLR</name>
<dbReference type="AlphaFoldDB" id="A0A7C4PM08"/>
<gene>
    <name evidence="9" type="ORF">ENT37_12995</name>
</gene>
<organism evidence="9">
    <name type="scientific">Anaerolinea thermolimosa</name>
    <dbReference type="NCBI Taxonomy" id="229919"/>
    <lineage>
        <taxon>Bacteria</taxon>
        <taxon>Bacillati</taxon>
        <taxon>Chloroflexota</taxon>
        <taxon>Anaerolineae</taxon>
        <taxon>Anaerolineales</taxon>
        <taxon>Anaerolineaceae</taxon>
        <taxon>Anaerolinea</taxon>
    </lineage>
</organism>
<dbReference type="GO" id="GO:0005886">
    <property type="term" value="C:plasma membrane"/>
    <property type="evidence" value="ECO:0007669"/>
    <property type="project" value="UniProtKB-SubCell"/>
</dbReference>
<evidence type="ECO:0000256" key="4">
    <source>
        <dbReference type="ARBA" id="ARBA00022692"/>
    </source>
</evidence>
<dbReference type="Pfam" id="PF00528">
    <property type="entry name" value="BPD_transp_1"/>
    <property type="match status" value="1"/>
</dbReference>
<keyword evidence="2 7" id="KW-0813">Transport</keyword>
<feature type="transmembrane region" description="Helical" evidence="7">
    <location>
        <begin position="143"/>
        <end position="164"/>
    </location>
</feature>
<evidence type="ECO:0000259" key="8">
    <source>
        <dbReference type="PROSITE" id="PS50928"/>
    </source>
</evidence>
<comment type="caution">
    <text evidence="9">The sequence shown here is derived from an EMBL/GenBank/DDBJ whole genome shotgun (WGS) entry which is preliminary data.</text>
</comment>
<evidence type="ECO:0000256" key="1">
    <source>
        <dbReference type="ARBA" id="ARBA00004651"/>
    </source>
</evidence>
<sequence>MISEKKWTDRLFDLFTYVLLIFLALMCIAPFLHILAVSLSATAPSMGGFVKFWPIGFNLENYRKILGAPAFQSSFLISLERTLLGTSINMLVLILAAYPLSKTSQEFKGRNVFMWVFLFAMLFNGGLIPTFLVVRGLGLMDTIWALVLPGALQIFSLFLMMNFFRDVPKELEEAAVIDGANHWQILYNVYLPISLPALATLTLFAAVGHWNAWFDGAIYMTRAENYPLQTFLRTVVVQLDLSRLMVDPNALAQLSNRSLKAAQIFVTIFPILLVYPFLQRYFITGIKLGAIKG</sequence>
<dbReference type="PROSITE" id="PS50928">
    <property type="entry name" value="ABC_TM1"/>
    <property type="match status" value="1"/>
</dbReference>
<keyword evidence="3" id="KW-1003">Cell membrane</keyword>
<comment type="subcellular location">
    <subcellularLocation>
        <location evidence="1 7">Cell membrane</location>
        <topology evidence="1 7">Multi-pass membrane protein</topology>
    </subcellularLocation>
</comment>
<dbReference type="CDD" id="cd06261">
    <property type="entry name" value="TM_PBP2"/>
    <property type="match status" value="1"/>
</dbReference>
<dbReference type="Gene3D" id="1.10.3720.10">
    <property type="entry name" value="MetI-like"/>
    <property type="match status" value="1"/>
</dbReference>
<dbReference type="PANTHER" id="PTHR43744:SF9">
    <property type="entry name" value="POLYGALACTURONAN_RHAMNOGALACTURONAN TRANSPORT SYSTEM PERMEASE PROTEIN YTCP"/>
    <property type="match status" value="1"/>
</dbReference>
<feature type="transmembrane region" description="Helical" evidence="7">
    <location>
        <begin position="185"/>
        <end position="207"/>
    </location>
</feature>
<dbReference type="SUPFAM" id="SSF161098">
    <property type="entry name" value="MetI-like"/>
    <property type="match status" value="1"/>
</dbReference>
<protein>
    <submittedName>
        <fullName evidence="9">Carbohydrate ABC transporter permease</fullName>
    </submittedName>
</protein>
<dbReference type="InterPro" id="IPR000515">
    <property type="entry name" value="MetI-like"/>
</dbReference>